<dbReference type="PROSITE" id="PS51294">
    <property type="entry name" value="HTH_MYB"/>
    <property type="match status" value="2"/>
</dbReference>
<dbReference type="GO" id="GO:0005634">
    <property type="term" value="C:nucleus"/>
    <property type="evidence" value="ECO:0007669"/>
    <property type="project" value="TreeGrafter"/>
</dbReference>
<dbReference type="OrthoDB" id="2143914at2759"/>
<dbReference type="AlphaFoldDB" id="C5KDY0"/>
<organism evidence="5">
    <name type="scientific">Perkinsus marinus (strain ATCC 50983 / TXsc)</name>
    <dbReference type="NCBI Taxonomy" id="423536"/>
    <lineage>
        <taxon>Eukaryota</taxon>
        <taxon>Sar</taxon>
        <taxon>Alveolata</taxon>
        <taxon>Perkinsozoa</taxon>
        <taxon>Perkinsea</taxon>
        <taxon>Perkinsida</taxon>
        <taxon>Perkinsidae</taxon>
        <taxon>Perkinsus</taxon>
    </lineage>
</organism>
<feature type="compositionally biased region" description="Polar residues" evidence="1">
    <location>
        <begin position="298"/>
        <end position="315"/>
    </location>
</feature>
<dbReference type="InterPro" id="IPR050560">
    <property type="entry name" value="MYB_TF"/>
</dbReference>
<dbReference type="OMA" id="MQGLHAT"/>
<evidence type="ECO:0000256" key="1">
    <source>
        <dbReference type="SAM" id="MobiDB-lite"/>
    </source>
</evidence>
<proteinExistence type="predicted"/>
<feature type="domain" description="HTH myb-type" evidence="3">
    <location>
        <begin position="1"/>
        <end position="63"/>
    </location>
</feature>
<evidence type="ECO:0000259" key="3">
    <source>
        <dbReference type="PROSITE" id="PS51294"/>
    </source>
</evidence>
<dbReference type="InterPro" id="IPR009057">
    <property type="entry name" value="Homeodomain-like_sf"/>
</dbReference>
<feature type="domain" description="HTH myb-type" evidence="3">
    <location>
        <begin position="64"/>
        <end position="118"/>
    </location>
</feature>
<dbReference type="PROSITE" id="PS50090">
    <property type="entry name" value="MYB_LIKE"/>
    <property type="match status" value="2"/>
</dbReference>
<dbReference type="InterPro" id="IPR017930">
    <property type="entry name" value="Myb_dom"/>
</dbReference>
<dbReference type="Gene3D" id="1.10.10.60">
    <property type="entry name" value="Homeodomain-like"/>
    <property type="match status" value="2"/>
</dbReference>
<feature type="region of interest" description="Disordered" evidence="1">
    <location>
        <begin position="281"/>
        <end position="316"/>
    </location>
</feature>
<reference evidence="4 5" key="1">
    <citation type="submission" date="2008-07" db="EMBL/GenBank/DDBJ databases">
        <authorList>
            <person name="El-Sayed N."/>
            <person name="Caler E."/>
            <person name="Inman J."/>
            <person name="Amedeo P."/>
            <person name="Hass B."/>
            <person name="Wortman J."/>
        </authorList>
    </citation>
    <scope>NUCLEOTIDE SEQUENCE [LARGE SCALE GENOMIC DNA]</scope>
    <source>
        <strain evidence="5">ATCC 50983 / TXsc</strain>
    </source>
</reference>
<dbReference type="InterPro" id="IPR001005">
    <property type="entry name" value="SANT/Myb"/>
</dbReference>
<feature type="domain" description="Myb-like" evidence="2">
    <location>
        <begin position="64"/>
        <end position="114"/>
    </location>
</feature>
<dbReference type="CDD" id="cd00167">
    <property type="entry name" value="SANT"/>
    <property type="match status" value="2"/>
</dbReference>
<dbReference type="GeneID" id="9062563"/>
<dbReference type="Pfam" id="PF00249">
    <property type="entry name" value="Myb_DNA-binding"/>
    <property type="match status" value="2"/>
</dbReference>
<feature type="domain" description="Myb-like" evidence="2">
    <location>
        <begin position="6"/>
        <end position="63"/>
    </location>
</feature>
<dbReference type="GO" id="GO:0000978">
    <property type="term" value="F:RNA polymerase II cis-regulatory region sequence-specific DNA binding"/>
    <property type="evidence" value="ECO:0007669"/>
    <property type="project" value="TreeGrafter"/>
</dbReference>
<dbReference type="EMBL" id="GG672124">
    <property type="protein sequence ID" value="EER17433.1"/>
    <property type="molecule type" value="Genomic_DNA"/>
</dbReference>
<dbReference type="GO" id="GO:0000981">
    <property type="term" value="F:DNA-binding transcription factor activity, RNA polymerase II-specific"/>
    <property type="evidence" value="ECO:0007669"/>
    <property type="project" value="TreeGrafter"/>
</dbReference>
<dbReference type="SUPFAM" id="SSF46689">
    <property type="entry name" value="Homeodomain-like"/>
    <property type="match status" value="2"/>
</dbReference>
<dbReference type="PANTHER" id="PTHR45614">
    <property type="entry name" value="MYB PROTEIN-RELATED"/>
    <property type="match status" value="1"/>
</dbReference>
<gene>
    <name evidence="4" type="ORF">Pmar_PMAR022385</name>
</gene>
<name>C5KDY0_PERM5</name>
<accession>C5KDY0</accession>
<sequence>MCASDRRNWEEHEDHIIKDMVQNKGTRNWTMIADALCRVNTAAGGCYVARSAKQCRERWHNHLDPQVNKRPWTSEEHKIIFEAHRRFGNRWAEIAKLLPGRTDNAIKNLWYSTVRRNSRKLLREVGVDGTGIGEKKRNTRQRSGAGKRKAMNLTERAPARHEGINLDGQNMDMSSFFNWASDITAELSSGTGNLSDSDNTGSQRLSLVSVSEGTDEASPEGSPTFELPSWDNLQSEGVDYASALVRDIELMAYSQDKGLLGNSHTDDIAVKLMQGLHATASQEMPEACEAKSRPPSELDSTALDQYGMTETSEVDTSLVRKRLTEELTGVGGEPPTKRANVSASANPVDGAVLLACTALDLSDRVAMQPQMVNNAVQTQWQVDHSTDATLGSLATHLYIPTQEPGLTGCPEVDMMLLPPDYTPSVSTCTPFSTVNAGAQPCTGAGSSDSSVVVNKLGQG</sequence>
<evidence type="ECO:0000313" key="4">
    <source>
        <dbReference type="EMBL" id="EER17433.1"/>
    </source>
</evidence>
<protein>
    <submittedName>
        <fullName evidence="4">Myb, putative</fullName>
    </submittedName>
</protein>
<dbReference type="Proteomes" id="UP000007800">
    <property type="component" value="Unassembled WGS sequence"/>
</dbReference>
<keyword evidence="5" id="KW-1185">Reference proteome</keyword>
<dbReference type="InParanoid" id="C5KDY0"/>
<dbReference type="PANTHER" id="PTHR45614:SF232">
    <property type="entry name" value="TRANSCRIPTION FACTOR MYB3R-2"/>
    <property type="match status" value="1"/>
</dbReference>
<dbReference type="RefSeq" id="XP_002785637.1">
    <property type="nucleotide sequence ID" value="XM_002785591.1"/>
</dbReference>
<dbReference type="SMART" id="SM00717">
    <property type="entry name" value="SANT"/>
    <property type="match status" value="2"/>
</dbReference>
<evidence type="ECO:0000313" key="5">
    <source>
        <dbReference type="Proteomes" id="UP000007800"/>
    </source>
</evidence>
<evidence type="ECO:0000259" key="2">
    <source>
        <dbReference type="PROSITE" id="PS50090"/>
    </source>
</evidence>